<gene>
    <name evidence="1" type="ORF">D1632_16355</name>
</gene>
<accession>A0A3M7L8U6</accession>
<evidence type="ECO:0000313" key="1">
    <source>
        <dbReference type="EMBL" id="RMZ57886.1"/>
    </source>
</evidence>
<keyword evidence="2" id="KW-1185">Reference proteome</keyword>
<dbReference type="RefSeq" id="WP_122548331.1">
    <property type="nucleotide sequence ID" value="NZ_QWIV01000015.1"/>
</dbReference>
<protein>
    <submittedName>
        <fullName evidence="1">Uncharacterized protein</fullName>
    </submittedName>
</protein>
<dbReference type="EMBL" id="QWIV01000015">
    <property type="protein sequence ID" value="RMZ57886.1"/>
    <property type="molecule type" value="Genomic_DNA"/>
</dbReference>
<proteinExistence type="predicted"/>
<comment type="caution">
    <text evidence="1">The sequence shown here is derived from an EMBL/GenBank/DDBJ whole genome shotgun (WGS) entry which is preliminary data.</text>
</comment>
<evidence type="ECO:0000313" key="2">
    <source>
        <dbReference type="Proteomes" id="UP000267524"/>
    </source>
</evidence>
<organism evidence="1 2">
    <name type="scientific">Chryseobacterium nematophagum</name>
    <dbReference type="NCBI Taxonomy" id="2305228"/>
    <lineage>
        <taxon>Bacteria</taxon>
        <taxon>Pseudomonadati</taxon>
        <taxon>Bacteroidota</taxon>
        <taxon>Flavobacteriia</taxon>
        <taxon>Flavobacteriales</taxon>
        <taxon>Weeksellaceae</taxon>
        <taxon>Chryseobacterium group</taxon>
        <taxon>Chryseobacterium</taxon>
    </lineage>
</organism>
<dbReference type="Proteomes" id="UP000267524">
    <property type="component" value="Unassembled WGS sequence"/>
</dbReference>
<name>A0A3M7L8U6_9FLAO</name>
<sequence>MKKQFITTIAIILSVYAFGQVGINTITPQSTLDVVGIVSSTSPDGVLIPRFTTVQLASKDAAYGASQNGALVFVISGIGTAGKTSNITGTGFYYYDDPTSKWKAIGGGAISTTFNVTSEITEDYTVLATDDYITLKINTPNRTLNLPTTGISIGKKVYVSNTGLNNMDIFPAPRNTSTTQVVAGGSGILVYLGGAGNGSWDWVSGY</sequence>
<reference evidence="1 2" key="1">
    <citation type="submission" date="2018-08" db="EMBL/GenBank/DDBJ databases">
        <title>Chryseobacterium nematophagum: a novel matrix digesting pathogen of nematodes.</title>
        <authorList>
            <person name="Page A."/>
            <person name="Roberts M."/>
            <person name="Felix M.-A."/>
            <person name="Weir W."/>
        </authorList>
    </citation>
    <scope>NUCLEOTIDE SEQUENCE [LARGE SCALE GENOMIC DNA]</scope>
    <source>
        <strain evidence="1 2">JUb275</strain>
    </source>
</reference>
<dbReference type="AlphaFoldDB" id="A0A3M7L8U6"/>